<dbReference type="InterPro" id="IPR039551">
    <property type="entry name" value="Cho/carn_acyl_trans"/>
</dbReference>
<name>A0AB38MN77_9BASI</name>
<dbReference type="Gene3D" id="3.30.559.10">
    <property type="entry name" value="Chloramphenicol acetyltransferase-like domain"/>
    <property type="match status" value="1"/>
</dbReference>
<keyword evidence="3 6" id="KW-0012">Acyltransferase</keyword>
<dbReference type="InterPro" id="IPR023213">
    <property type="entry name" value="CAT-like_dom_sf"/>
</dbReference>
<organism evidence="6 7">
    <name type="scientific">Wallemia mellicola</name>
    <dbReference type="NCBI Taxonomy" id="1708541"/>
    <lineage>
        <taxon>Eukaryota</taxon>
        <taxon>Fungi</taxon>
        <taxon>Dikarya</taxon>
        <taxon>Basidiomycota</taxon>
        <taxon>Wallemiomycotina</taxon>
        <taxon>Wallemiomycetes</taxon>
        <taxon>Wallemiales</taxon>
        <taxon>Wallemiaceae</taxon>
        <taxon>Wallemia</taxon>
    </lineage>
</organism>
<dbReference type="SUPFAM" id="SSF52777">
    <property type="entry name" value="CoA-dependent acyltransferases"/>
    <property type="match status" value="2"/>
</dbReference>
<evidence type="ECO:0000256" key="2">
    <source>
        <dbReference type="ARBA" id="ARBA00022679"/>
    </source>
</evidence>
<evidence type="ECO:0000313" key="7">
    <source>
        <dbReference type="Proteomes" id="UP000309601"/>
    </source>
</evidence>
<feature type="domain" description="Choline/carnitine acyltransferase" evidence="5">
    <location>
        <begin position="2"/>
        <end position="325"/>
    </location>
</feature>
<protein>
    <submittedName>
        <fullName evidence="6">Acyltransferase ChoActase/COT/CPT</fullName>
    </submittedName>
</protein>
<dbReference type="EMBL" id="SPRW01000142">
    <property type="protein sequence ID" value="TIC59792.1"/>
    <property type="molecule type" value="Genomic_DNA"/>
</dbReference>
<dbReference type="AlphaFoldDB" id="A0AB38MN77"/>
<proteinExistence type="inferred from homology"/>
<dbReference type="PANTHER" id="PTHR22589:SF103">
    <property type="entry name" value="CARNITINE O-ACETYL-TRANSFERASE, ISOFORM A-RELATED"/>
    <property type="match status" value="1"/>
</dbReference>
<comment type="similarity">
    <text evidence="1">Belongs to the carnitine/choline acetyltransferase family.</text>
</comment>
<dbReference type="Proteomes" id="UP000309601">
    <property type="component" value="Unassembled WGS sequence"/>
</dbReference>
<evidence type="ECO:0000256" key="3">
    <source>
        <dbReference type="ARBA" id="ARBA00023315"/>
    </source>
</evidence>
<dbReference type="PANTHER" id="PTHR22589">
    <property type="entry name" value="CARNITINE O-ACYLTRANSFERASE"/>
    <property type="match status" value="1"/>
</dbReference>
<reference evidence="6 7" key="1">
    <citation type="submission" date="2019-03" db="EMBL/GenBank/DDBJ databases">
        <title>Sequencing 25 genomes of Wallemia mellicola.</title>
        <authorList>
            <person name="Gostincar C."/>
        </authorList>
    </citation>
    <scope>NUCLEOTIDE SEQUENCE [LARGE SCALE GENOMIC DNA]</scope>
    <source>
        <strain evidence="6 7">EXF-1274</strain>
    </source>
</reference>
<dbReference type="Pfam" id="PF00755">
    <property type="entry name" value="Carn_acyltransf"/>
    <property type="match status" value="1"/>
</dbReference>
<dbReference type="InterPro" id="IPR000542">
    <property type="entry name" value="Carn_acyl_trans"/>
</dbReference>
<keyword evidence="2" id="KW-0808">Transferase</keyword>
<evidence type="ECO:0000256" key="1">
    <source>
        <dbReference type="ARBA" id="ARBA00005232"/>
    </source>
</evidence>
<gene>
    <name evidence="6" type="ORF">E3Q02_04449</name>
</gene>
<evidence type="ECO:0000259" key="5">
    <source>
        <dbReference type="Pfam" id="PF00755"/>
    </source>
</evidence>
<feature type="active site" description="Proton acceptor" evidence="4">
    <location>
        <position position="82"/>
    </location>
</feature>
<dbReference type="Gene3D" id="3.30.559.70">
    <property type="entry name" value="Choline/Carnitine o-acyltransferase, domain 2"/>
    <property type="match status" value="1"/>
</dbReference>
<comment type="caution">
    <text evidence="6">The sequence shown here is derived from an EMBL/GenBank/DDBJ whole genome shotgun (WGS) entry which is preliminary data.</text>
</comment>
<sequence length="369" mass="40842">MKLIQIDPTNADSLAEIESAAFVIALDGTQTLETPVTKSKHLWHAGDGGKFSNNRFVDKPAQFICWTDQSSNTARGGLMGEHSAMDGTPIVRFCEFILENIEKFLHRLEEPVDQSIANARTDISMPLHLPFNESGLEASINEARDEVAKLSANGLSTDAWTQMIIQLAYSRLVAIEGSENVPAATYEAATMRSFINGRYECIRSTTSDSATFVDAMNNTEKTNADRKDALKTAVNTHVHNTKQVSSGHSVDRNLFDLQKSLYPSEQVPELLIDELFNKSSTWTISTSQISTKGFETYGWGEVAPHGFGVAYSIFENCLQFTVTNTVMYGTTKDKNGKGKKRNDTFVALFDEAAKDMLILFKPAQRQAKL</sequence>
<evidence type="ECO:0000313" key="6">
    <source>
        <dbReference type="EMBL" id="TIC59792.1"/>
    </source>
</evidence>
<dbReference type="GO" id="GO:0016746">
    <property type="term" value="F:acyltransferase activity"/>
    <property type="evidence" value="ECO:0007669"/>
    <property type="project" value="UniProtKB-KW"/>
</dbReference>
<evidence type="ECO:0000256" key="4">
    <source>
        <dbReference type="PIRSR" id="PIRSR600542-1"/>
    </source>
</evidence>
<accession>A0AB38MN77</accession>
<dbReference type="InterPro" id="IPR042231">
    <property type="entry name" value="Cho/carn_acyl_trans_2"/>
</dbReference>